<feature type="transmembrane region" description="Helical" evidence="1">
    <location>
        <begin position="169"/>
        <end position="193"/>
    </location>
</feature>
<reference evidence="2" key="1">
    <citation type="submission" date="2020-03" db="EMBL/GenBank/DDBJ databases">
        <title>A high-quality chromosome-level genome assembly of a woody plant with both climbing and erect habits, Rhamnella rubrinervis.</title>
        <authorList>
            <person name="Lu Z."/>
            <person name="Yang Y."/>
            <person name="Zhu X."/>
            <person name="Sun Y."/>
        </authorList>
    </citation>
    <scope>NUCLEOTIDE SEQUENCE</scope>
    <source>
        <strain evidence="2">BYM</strain>
        <tissue evidence="2">Leaf</tissue>
    </source>
</reference>
<keyword evidence="1" id="KW-0812">Transmembrane</keyword>
<proteinExistence type="predicted"/>
<keyword evidence="3" id="KW-1185">Reference proteome</keyword>
<organism evidence="2 3">
    <name type="scientific">Rhamnella rubrinervis</name>
    <dbReference type="NCBI Taxonomy" id="2594499"/>
    <lineage>
        <taxon>Eukaryota</taxon>
        <taxon>Viridiplantae</taxon>
        <taxon>Streptophyta</taxon>
        <taxon>Embryophyta</taxon>
        <taxon>Tracheophyta</taxon>
        <taxon>Spermatophyta</taxon>
        <taxon>Magnoliopsida</taxon>
        <taxon>eudicotyledons</taxon>
        <taxon>Gunneridae</taxon>
        <taxon>Pentapetalae</taxon>
        <taxon>rosids</taxon>
        <taxon>fabids</taxon>
        <taxon>Rosales</taxon>
        <taxon>Rhamnaceae</taxon>
        <taxon>rhamnoid group</taxon>
        <taxon>Rhamneae</taxon>
        <taxon>Rhamnella</taxon>
    </lineage>
</organism>
<evidence type="ECO:0000256" key="1">
    <source>
        <dbReference type="SAM" id="Phobius"/>
    </source>
</evidence>
<sequence>MVQLTIVQVRVNMVGTFVTSRGFINGSFVVPLNSFCAYESKLLGSIIAIECVRDFGKRNIIADTLSNIVVSSSGGSGDRVRSLLTSWGVNLFCVSCCCDLRSGSRSTKTVVITGEVYSLWPVGLNWRKLCYYGRSSLYVVLVMLCVAGAIMGSHRAATYGFIDSGFEQGSFGFIVMILNWFLGLIVGYCYLWFENFDLLEIMAFDQAWEIGSMQPSVSVNKLGLDLITGLNAGCTKPAKSCGIAGVKVEAVYNKDDSLKQPSFANVVNGSTNQVVPTQKVVVGGINYAEDRKWVWSHRALNLKSGIVCVGHSMAKCKSVIRKGPPKVGSHGKEKDNKAPDLTQVYKPKQATSMHVKSTTPIAPTINAFEVLSIDVTPTHIEDMVHQQDVVPTSMITLWAYAFSNLDDELDDYADDKVEDECPSLQCEGSSKNSNEIYGMPNVGQQLNATAMVSVPFDSSGLQLRICLWCQGFGHGFSCDLRVGPYQHPSLGHSVAKYKSVIGKAPPEVRAHGNEIENKASTQVYKPKQTPSQHVESTTPVVLTTNAFEVLNPNVTPTHIEDMVRQQVAVPSSMVVINTEIGIEAQPLALEVGKSARITSESVRTPSYHSTVPHIKSWANAFGNSDDKLDDYGDDRVEDMATIGR</sequence>
<evidence type="ECO:0000313" key="3">
    <source>
        <dbReference type="Proteomes" id="UP000796880"/>
    </source>
</evidence>
<comment type="caution">
    <text evidence="2">The sequence shown here is derived from an EMBL/GenBank/DDBJ whole genome shotgun (WGS) entry which is preliminary data.</text>
</comment>
<keyword evidence="1" id="KW-0472">Membrane</keyword>
<dbReference type="AlphaFoldDB" id="A0A8K0MRY5"/>
<accession>A0A8K0MRY5</accession>
<dbReference type="EMBL" id="VOIH02000001">
    <property type="protein sequence ID" value="KAF3455824.1"/>
    <property type="molecule type" value="Genomic_DNA"/>
</dbReference>
<name>A0A8K0MRY5_9ROSA</name>
<evidence type="ECO:0000313" key="2">
    <source>
        <dbReference type="EMBL" id="KAF3455824.1"/>
    </source>
</evidence>
<protein>
    <submittedName>
        <fullName evidence="2">Uncharacterized protein</fullName>
    </submittedName>
</protein>
<keyword evidence="1" id="KW-1133">Transmembrane helix</keyword>
<gene>
    <name evidence="2" type="ORF">FNV43_RR00466</name>
</gene>
<dbReference type="Proteomes" id="UP000796880">
    <property type="component" value="Unassembled WGS sequence"/>
</dbReference>
<feature type="transmembrane region" description="Helical" evidence="1">
    <location>
        <begin position="137"/>
        <end position="157"/>
    </location>
</feature>